<feature type="binding site" evidence="15">
    <location>
        <position position="325"/>
    </location>
    <ligand>
        <name>Ca(2+)</name>
        <dbReference type="ChEBI" id="CHEBI:29108"/>
        <label>1</label>
    </ligand>
</feature>
<dbReference type="PROSITE" id="PS50215">
    <property type="entry name" value="ADAM_MEPRO"/>
    <property type="match status" value="1"/>
</dbReference>
<dbReference type="InterPro" id="IPR041645">
    <property type="entry name" value="ADAMTS_CR_2"/>
</dbReference>
<dbReference type="Pfam" id="PF19236">
    <property type="entry name" value="ADAMTS_CR_3"/>
    <property type="match status" value="1"/>
</dbReference>
<dbReference type="InterPro" id="IPR013273">
    <property type="entry name" value="ADAMTS/ADAMTS-like"/>
</dbReference>
<keyword evidence="6 15" id="KW-0479">Metal-binding</keyword>
<dbReference type="FunFam" id="2.60.120.830:FF:000001">
    <property type="entry name" value="A disintegrin and metalloproteinase with thrombospondin motifs 1"/>
    <property type="match status" value="1"/>
</dbReference>
<dbReference type="InterPro" id="IPR010294">
    <property type="entry name" value="ADAMTS_spacer1"/>
</dbReference>
<evidence type="ECO:0000256" key="13">
    <source>
        <dbReference type="ARBA" id="ARBA00023180"/>
    </source>
</evidence>
<comment type="cofactor">
    <cofactor evidence="15">
        <name>Zn(2+)</name>
        <dbReference type="ChEBI" id="CHEBI:29105"/>
    </cofactor>
    <text evidence="15">Binds 1 zinc ion per subunit.</text>
</comment>
<keyword evidence="22" id="KW-1185">Reference proteome</keyword>
<dbReference type="InterPro" id="IPR000884">
    <property type="entry name" value="TSP1_rpt"/>
</dbReference>
<keyword evidence="5" id="KW-0165">Cleavage on pair of basic residues</keyword>
<dbReference type="Proteomes" id="UP001221898">
    <property type="component" value="Unassembled WGS sequence"/>
</dbReference>
<dbReference type="Gene3D" id="3.40.390.10">
    <property type="entry name" value="Collagenase (Catalytic Domain)"/>
    <property type="match status" value="1"/>
</dbReference>
<feature type="domain" description="Peptidase M12B" evidence="19">
    <location>
        <begin position="238"/>
        <end position="448"/>
    </location>
</feature>
<sequence>MLIQLYSGSVFGPTLSPHFLVMAGILAARTFGLEQGPAGGTFQELPPGELVHPSRVDGRGQFLSFSVSHHVGRVRRQDASGGQQRPLHVFYQLQHGGRSLRLNLTHNPHLLGGGLLIERRQGGLRGAAIHPRGSALCHFIGQVWEGPTLRGGAAISTCHGLTGLLWVMDGEFFIRPVEDARDEGTPQAHVIYRHPTARPKAPPSPRPTCGVRAEQGRALWERGRSRRRIRQRSVSTEKWVETLVVADSKMVEYHGSQGVESYVLTVMNIVAGLFLDASIGNSINIVVVRLILLEEEEDDLKISHNADSSLNSFCKWQKRLNTKEDGHPTHHDVAVLLTRKDICVGMKPPCETLGLSHVAGMCQPHRSCSISEDTGLPLAYTIAHELGHNFGIQHDGSGNGCEPLGKSAFIMSPQLLYGSTPPNWSPCSRQYITRFLDRGCGWCLDDYPADEQPVQHSAPPGVLYSAAHQCRLQYGSASLLCDELDNVCSTLWCTVGNTCHSRLDGAVDGTKCGEDKWCFGGECVAVGSRPERVNGGWAVWSAWAACSRTCGAGVQNAQRDCSSPAPAHGGRYCLGERRRYRVCNTTPCPTDQPSFRHVQCSHFNTQPYKGHFYQWVQVHSRVSPCELHCRPLSEHFSEKLLDAVIDGTQCYEGSGSRDMCINGICKSVGCDYEIDSSAVEDRCGVCRGNGDTCETVKKTFERSEGLGYVDIGLIPEGARDIRIEEVAEAGNFLALRSRDPEKYFLNGGWTIQWHGEYQAAGTVFTYERTGHLENLTSPGPTQEPLWIQLLFQETNPGVRYEYTITRETQAGSQNHSIPPTFQWQYSSWTECSVTCGTGLQRQVVHCVKRTSGIVDDHYCELANRPDDKQARCNKELCPAIWWVGGWQECSSSCGGAGLAKRTVLCIQSVGLEEQKALPPSECQHLPRPEGMAPCNTHLACPSNWTLGDWSQCSETCGGLQRREVTCSWSTGVDCDPRRKPSTIVPCLVRDCSPSHVPPGYDFRNDGSGSGQEVFDSIPDGDPHPKPSTGTPRPPPASNHSNLLNGILEGEGFSHISDATVDNFDYDYNSIRFQEDLLSDPGAEERLDPEANSPSWPQRKIPTSTEHSGPGWARPAPTHLPVLPRLLPAGPIQTRLQPTLRLNTTPYWSTGNWSACSTSCGLGATWRQVQCSTGRDSDCRAFERPGPARRCYLRPCCTWREGAWGQCSRLCGAGVQVRQVLCLDMRDQRPLRPFHCQTVAPKPSTNMPCNTQPCFNWESSSWGQCSELCGGGEQQRLVTCPEPDRCDPSLQPNHIQTCNNHTCARWLTGSWGQCSVSCGGGVQCRLVTCVNMKKEGREEEEEEECDGESRPEGTQQCSLQDCDGTVGGVVCQRDRLSVRVCQTLRWIGRCRVSNVRTQCCKTCALRSRGNQHTTRR</sequence>
<dbReference type="EMBL" id="JAINUG010000043">
    <property type="protein sequence ID" value="KAJ8406423.1"/>
    <property type="molecule type" value="Genomic_DNA"/>
</dbReference>
<keyword evidence="7" id="KW-0732">Signal</keyword>
<keyword evidence="2" id="KW-0964">Secreted</keyword>
<dbReference type="InterPro" id="IPR002870">
    <property type="entry name" value="Peptidase_M12B_N"/>
</dbReference>
<keyword evidence="13" id="KW-0325">Glycoprotein</keyword>
<feature type="disulfide bond" evidence="16">
    <location>
        <begin position="314"/>
        <end position="368"/>
    </location>
</feature>
<keyword evidence="11" id="KW-0482">Metalloprotease</keyword>
<feature type="disulfide bond" evidence="16">
    <location>
        <begin position="550"/>
        <end position="588"/>
    </location>
</feature>
<feature type="disulfide bond" evidence="16">
    <location>
        <begin position="481"/>
        <end position="499"/>
    </location>
</feature>
<dbReference type="Pfam" id="PF17771">
    <property type="entry name" value="ADAMTS_CR_2"/>
    <property type="match status" value="1"/>
</dbReference>
<feature type="disulfide bond" evidence="16">
    <location>
        <begin position="546"/>
        <end position="583"/>
    </location>
</feature>
<keyword evidence="3" id="KW-0272">Extracellular matrix</keyword>
<dbReference type="Pfam" id="PF01562">
    <property type="entry name" value="Pep_M12B_propep"/>
    <property type="match status" value="1"/>
</dbReference>
<feature type="binding site" evidence="15">
    <location>
        <position position="241"/>
    </location>
    <ligand>
        <name>Ca(2+)</name>
        <dbReference type="ChEBI" id="CHEBI:29108"/>
        <label>1</label>
    </ligand>
</feature>
<dbReference type="FunFam" id="2.20.100.10:FF:000005">
    <property type="entry name" value="ADAM metallopeptidase with thrombospondin type 1 motif 9"/>
    <property type="match status" value="3"/>
</dbReference>
<organism evidence="21 22">
    <name type="scientific">Aldrovandia affinis</name>
    <dbReference type="NCBI Taxonomy" id="143900"/>
    <lineage>
        <taxon>Eukaryota</taxon>
        <taxon>Metazoa</taxon>
        <taxon>Chordata</taxon>
        <taxon>Craniata</taxon>
        <taxon>Vertebrata</taxon>
        <taxon>Euteleostomi</taxon>
        <taxon>Actinopterygii</taxon>
        <taxon>Neopterygii</taxon>
        <taxon>Teleostei</taxon>
        <taxon>Notacanthiformes</taxon>
        <taxon>Halosauridae</taxon>
        <taxon>Aldrovandia</taxon>
    </lineage>
</organism>
<dbReference type="GO" id="GO:0006508">
    <property type="term" value="P:proteolysis"/>
    <property type="evidence" value="ECO:0007669"/>
    <property type="project" value="UniProtKB-KW"/>
</dbReference>
<dbReference type="InterPro" id="IPR010909">
    <property type="entry name" value="PLAC"/>
</dbReference>
<evidence type="ECO:0000313" key="21">
    <source>
        <dbReference type="EMBL" id="KAJ8406423.1"/>
    </source>
</evidence>
<evidence type="ECO:0000256" key="15">
    <source>
        <dbReference type="PIRSR" id="PIRSR613273-2"/>
    </source>
</evidence>
<dbReference type="PROSITE" id="PS50092">
    <property type="entry name" value="TSP1"/>
    <property type="match status" value="8"/>
</dbReference>
<dbReference type="GO" id="GO:0004222">
    <property type="term" value="F:metalloendopeptidase activity"/>
    <property type="evidence" value="ECO:0007669"/>
    <property type="project" value="InterPro"/>
</dbReference>
<evidence type="ECO:0000313" key="22">
    <source>
        <dbReference type="Proteomes" id="UP001221898"/>
    </source>
</evidence>
<dbReference type="FunFam" id="3.40.390.10:FF:000001">
    <property type="entry name" value="A disintegrin and metalloproteinase with thrombospondin motifs 1"/>
    <property type="match status" value="1"/>
</dbReference>
<dbReference type="InterPro" id="IPR045371">
    <property type="entry name" value="ADAMTS_CR_3"/>
</dbReference>
<evidence type="ECO:0000256" key="3">
    <source>
        <dbReference type="ARBA" id="ARBA00022530"/>
    </source>
</evidence>
<evidence type="ECO:0000256" key="14">
    <source>
        <dbReference type="PIRSR" id="PIRSR613273-1"/>
    </source>
</evidence>
<dbReference type="GO" id="GO:0030198">
    <property type="term" value="P:extracellular matrix organization"/>
    <property type="evidence" value="ECO:0007669"/>
    <property type="project" value="InterPro"/>
</dbReference>
<dbReference type="PANTHER" id="PTHR13723">
    <property type="entry name" value="ADAMTS A DISINTEGRIN AND METALLOPROTEASE WITH THROMBOSPONDIN MOTIFS PROTEASE"/>
    <property type="match status" value="1"/>
</dbReference>
<feature type="binding site" evidence="15 17">
    <location>
        <position position="394"/>
    </location>
    <ligand>
        <name>Zn(2+)</name>
        <dbReference type="ChEBI" id="CHEBI:29105"/>
        <note>catalytic</note>
    </ligand>
</feature>
<evidence type="ECO:0000256" key="1">
    <source>
        <dbReference type="ARBA" id="ARBA00004498"/>
    </source>
</evidence>
<feature type="binding site" evidence="15">
    <location>
        <position position="446"/>
    </location>
    <ligand>
        <name>Ca(2+)</name>
        <dbReference type="ChEBI" id="CHEBI:29108"/>
        <label>1</label>
    </ligand>
</feature>
<feature type="region of interest" description="Disordered" evidence="18">
    <location>
        <begin position="998"/>
        <end position="1044"/>
    </location>
</feature>
<dbReference type="SMART" id="SM00209">
    <property type="entry name" value="TSP1"/>
    <property type="match status" value="8"/>
</dbReference>
<evidence type="ECO:0000259" key="19">
    <source>
        <dbReference type="PROSITE" id="PS50215"/>
    </source>
</evidence>
<feature type="disulfide bond" evidence="16">
    <location>
        <begin position="470"/>
        <end position="493"/>
    </location>
</feature>
<dbReference type="FunFam" id="2.20.100.10:FF:000006">
    <property type="entry name" value="A disintegrin and metalloproteinase with thrombospondin motifs 1"/>
    <property type="match status" value="1"/>
</dbReference>
<dbReference type="GO" id="GO:0031012">
    <property type="term" value="C:extracellular matrix"/>
    <property type="evidence" value="ECO:0007669"/>
    <property type="project" value="TreeGrafter"/>
</dbReference>
<keyword evidence="10 15" id="KW-0862">Zinc</keyword>
<evidence type="ECO:0000256" key="4">
    <source>
        <dbReference type="ARBA" id="ARBA00022670"/>
    </source>
</evidence>
<evidence type="ECO:0000256" key="7">
    <source>
        <dbReference type="ARBA" id="ARBA00022729"/>
    </source>
</evidence>
<dbReference type="CDD" id="cd04273">
    <property type="entry name" value="ZnMc_ADAMTS_like"/>
    <property type="match status" value="1"/>
</dbReference>
<dbReference type="InterPro" id="IPR024079">
    <property type="entry name" value="MetalloPept_cat_dom_sf"/>
</dbReference>
<dbReference type="Pfam" id="PF00090">
    <property type="entry name" value="TSP_1"/>
    <property type="match status" value="1"/>
</dbReference>
<evidence type="ECO:0000256" key="9">
    <source>
        <dbReference type="ARBA" id="ARBA00022801"/>
    </source>
</evidence>
<dbReference type="Gene3D" id="2.20.100.10">
    <property type="entry name" value="Thrombospondin type-1 (TSP1) repeat"/>
    <property type="match status" value="7"/>
</dbReference>
<evidence type="ECO:0000256" key="12">
    <source>
        <dbReference type="ARBA" id="ARBA00023157"/>
    </source>
</evidence>
<feature type="compositionally biased region" description="Polar residues" evidence="18">
    <location>
        <begin position="1091"/>
        <end position="1106"/>
    </location>
</feature>
<evidence type="ECO:0000256" key="10">
    <source>
        <dbReference type="ARBA" id="ARBA00022833"/>
    </source>
</evidence>
<feature type="binding site" evidence="15">
    <location>
        <position position="446"/>
    </location>
    <ligand>
        <name>Ca(2+)</name>
        <dbReference type="ChEBI" id="CHEBI:29108"/>
        <label>2</label>
    </ligand>
</feature>
<keyword evidence="9" id="KW-0378">Hydrolase</keyword>
<evidence type="ECO:0000256" key="16">
    <source>
        <dbReference type="PIRSR" id="PIRSR613273-3"/>
    </source>
</evidence>
<feature type="disulfide bond" evidence="16">
    <location>
        <begin position="362"/>
        <end position="443"/>
    </location>
</feature>
<dbReference type="Pfam" id="PF01421">
    <property type="entry name" value="Reprolysin"/>
    <property type="match status" value="1"/>
</dbReference>
<dbReference type="PRINTS" id="PR01857">
    <property type="entry name" value="ADAMTSFAMILY"/>
</dbReference>
<dbReference type="InterPro" id="IPR050439">
    <property type="entry name" value="ADAMTS_ADAMTS-like"/>
</dbReference>
<evidence type="ECO:0000256" key="6">
    <source>
        <dbReference type="ARBA" id="ARBA00022723"/>
    </source>
</evidence>
<feature type="disulfide bond" evidence="16">
    <location>
        <begin position="401"/>
        <end position="427"/>
    </location>
</feature>
<feature type="binding site" evidence="15">
    <location>
        <position position="443"/>
    </location>
    <ligand>
        <name>Ca(2+)</name>
        <dbReference type="ChEBI" id="CHEBI:29108"/>
        <label>1</label>
    </ligand>
</feature>
<evidence type="ECO:0000259" key="20">
    <source>
        <dbReference type="PROSITE" id="PS50900"/>
    </source>
</evidence>
<gene>
    <name evidence="21" type="ORF">AAFF_G00299970</name>
</gene>
<comment type="caution">
    <text evidence="17">Lacks conserved residue(s) required for the propagation of feature annotation.</text>
</comment>
<evidence type="ECO:0000256" key="2">
    <source>
        <dbReference type="ARBA" id="ARBA00022525"/>
    </source>
</evidence>
<evidence type="ECO:0000256" key="5">
    <source>
        <dbReference type="ARBA" id="ARBA00022685"/>
    </source>
</evidence>
<dbReference type="Pfam" id="PF05986">
    <property type="entry name" value="ADAMTS_spacer1"/>
    <property type="match status" value="1"/>
</dbReference>
<feature type="disulfide bond" evidence="16">
    <location>
        <begin position="488"/>
        <end position="518"/>
    </location>
</feature>
<evidence type="ECO:0000256" key="8">
    <source>
        <dbReference type="ARBA" id="ARBA00022737"/>
    </source>
</evidence>
<proteinExistence type="predicted"/>
<dbReference type="SUPFAM" id="SSF82895">
    <property type="entry name" value="TSP-1 type 1 repeat"/>
    <property type="match status" value="8"/>
</dbReference>
<protein>
    <recommendedName>
        <fullName evidence="23">A disintegrin and metalloproteinase with thrombospondin motifs 7</fullName>
    </recommendedName>
</protein>
<feature type="binding site" evidence="15">
    <location>
        <position position="332"/>
    </location>
    <ligand>
        <name>Ca(2+)</name>
        <dbReference type="ChEBI" id="CHEBI:29108"/>
        <label>1</label>
    </ligand>
</feature>
<comment type="subcellular location">
    <subcellularLocation>
        <location evidence="1">Secreted</location>
        <location evidence="1">Extracellular space</location>
        <location evidence="1">Extracellular matrix</location>
    </subcellularLocation>
</comment>
<feature type="binding site" description="in inhibited form" evidence="15">
    <location>
        <position position="209"/>
    </location>
    <ligand>
        <name>Zn(2+)</name>
        <dbReference type="ChEBI" id="CHEBI:29105"/>
        <note>catalytic</note>
    </ligand>
</feature>
<dbReference type="GO" id="GO:0046872">
    <property type="term" value="F:metal ion binding"/>
    <property type="evidence" value="ECO:0007669"/>
    <property type="project" value="UniProtKB-KW"/>
</dbReference>
<keyword evidence="4" id="KW-0645">Protease</keyword>
<keyword evidence="8" id="KW-0677">Repeat</keyword>
<keyword evidence="12 16" id="KW-1015">Disulfide bond</keyword>
<dbReference type="InterPro" id="IPR036383">
    <property type="entry name" value="TSP1_rpt_sf"/>
</dbReference>
<accession>A0AAD7WRK5</accession>
<dbReference type="InterPro" id="IPR001590">
    <property type="entry name" value="Peptidase_M12B"/>
</dbReference>
<feature type="active site" evidence="14 17">
    <location>
        <position position="385"/>
    </location>
</feature>
<feature type="disulfide bond" evidence="16">
    <location>
        <begin position="512"/>
        <end position="523"/>
    </location>
</feature>
<evidence type="ECO:0000256" key="18">
    <source>
        <dbReference type="SAM" id="MobiDB-lite"/>
    </source>
</evidence>
<feature type="region of interest" description="Disordered" evidence="18">
    <location>
        <begin position="1082"/>
        <end position="1116"/>
    </location>
</feature>
<feature type="domain" description="PLAC" evidence="20">
    <location>
        <begin position="1366"/>
        <end position="1406"/>
    </location>
</feature>
<dbReference type="PROSITE" id="PS50900">
    <property type="entry name" value="PLAC"/>
    <property type="match status" value="1"/>
</dbReference>
<dbReference type="PANTHER" id="PTHR13723:SF142">
    <property type="entry name" value="A DISINTEGRIN AND METALLOPROTEINASE WITH THROMBOSPONDIN MOTIFS 7"/>
    <property type="match status" value="1"/>
</dbReference>
<feature type="binding site" evidence="15">
    <location>
        <position position="241"/>
    </location>
    <ligand>
        <name>Ca(2+)</name>
        <dbReference type="ChEBI" id="CHEBI:29108"/>
        <label>2</label>
    </ligand>
</feature>
<feature type="binding site" evidence="15">
    <location>
        <position position="325"/>
    </location>
    <ligand>
        <name>Ca(2+)</name>
        <dbReference type="ChEBI" id="CHEBI:29108"/>
        <label>2</label>
    </ligand>
</feature>
<dbReference type="Pfam" id="PF19030">
    <property type="entry name" value="TSP1_ADAMTS"/>
    <property type="match status" value="7"/>
</dbReference>
<feature type="binding site" evidence="15 17">
    <location>
        <position position="384"/>
    </location>
    <ligand>
        <name>Zn(2+)</name>
        <dbReference type="ChEBI" id="CHEBI:29105"/>
        <note>catalytic</note>
    </ligand>
</feature>
<dbReference type="Gene3D" id="3.40.1620.60">
    <property type="match status" value="1"/>
</dbReference>
<dbReference type="SUPFAM" id="SSF55486">
    <property type="entry name" value="Metalloproteases ('zincins'), catalytic domain"/>
    <property type="match status" value="1"/>
</dbReference>
<dbReference type="Gene3D" id="2.60.120.830">
    <property type="match status" value="1"/>
</dbReference>
<reference evidence="21" key="1">
    <citation type="journal article" date="2023" name="Science">
        <title>Genome structures resolve the early diversification of teleost fishes.</title>
        <authorList>
            <person name="Parey E."/>
            <person name="Louis A."/>
            <person name="Montfort J."/>
            <person name="Bouchez O."/>
            <person name="Roques C."/>
            <person name="Iampietro C."/>
            <person name="Lluch J."/>
            <person name="Castinel A."/>
            <person name="Donnadieu C."/>
            <person name="Desvignes T."/>
            <person name="Floi Bucao C."/>
            <person name="Jouanno E."/>
            <person name="Wen M."/>
            <person name="Mejri S."/>
            <person name="Dirks R."/>
            <person name="Jansen H."/>
            <person name="Henkel C."/>
            <person name="Chen W.J."/>
            <person name="Zahm M."/>
            <person name="Cabau C."/>
            <person name="Klopp C."/>
            <person name="Thompson A.W."/>
            <person name="Robinson-Rechavi M."/>
            <person name="Braasch I."/>
            <person name="Lecointre G."/>
            <person name="Bobe J."/>
            <person name="Postlethwait J.H."/>
            <person name="Berthelot C."/>
            <person name="Roest Crollius H."/>
            <person name="Guiguen Y."/>
        </authorList>
    </citation>
    <scope>NUCLEOTIDE SEQUENCE</scope>
    <source>
        <strain evidence="21">NC1722</strain>
    </source>
</reference>
<evidence type="ECO:0000256" key="11">
    <source>
        <dbReference type="ARBA" id="ARBA00023049"/>
    </source>
</evidence>
<evidence type="ECO:0008006" key="23">
    <source>
        <dbReference type="Google" id="ProtNLM"/>
    </source>
</evidence>
<evidence type="ECO:0000256" key="17">
    <source>
        <dbReference type="PROSITE-ProRule" id="PRU00276"/>
    </source>
</evidence>
<name>A0AAD7WRK5_9TELE</name>
<feature type="disulfide bond" evidence="16">
    <location>
        <begin position="343"/>
        <end position="350"/>
    </location>
</feature>
<feature type="disulfide bond" evidence="16">
    <location>
        <begin position="561"/>
        <end position="573"/>
    </location>
</feature>
<comment type="caution">
    <text evidence="21">The sequence shown here is derived from an EMBL/GenBank/DDBJ whole genome shotgun (WGS) entry which is preliminary data.</text>
</comment>
<feature type="binding site" evidence="15 17">
    <location>
        <position position="388"/>
    </location>
    <ligand>
        <name>Zn(2+)</name>
        <dbReference type="ChEBI" id="CHEBI:29105"/>
        <note>catalytic</note>
    </ligand>
</feature>
<keyword evidence="15" id="KW-0106">Calcium</keyword>